<gene>
    <name evidence="3" type="ORF">M419DRAFT_94223</name>
</gene>
<dbReference type="PANTHER" id="PTHR43668">
    <property type="entry name" value="ALLANTOINASE"/>
    <property type="match status" value="1"/>
</dbReference>
<dbReference type="PANTHER" id="PTHR43668:SF5">
    <property type="entry name" value="AMIDOHYDROLASE 3 DOMAIN-CONTAINING PROTEIN"/>
    <property type="match status" value="1"/>
</dbReference>
<dbReference type="SUPFAM" id="SSF51338">
    <property type="entry name" value="Composite domain of metallo-dependent hydrolases"/>
    <property type="match status" value="1"/>
</dbReference>
<evidence type="ECO:0000313" key="3">
    <source>
        <dbReference type="EMBL" id="ETS06539.1"/>
    </source>
</evidence>
<dbReference type="KEGG" id="trr:M419DRAFT_94223"/>
<dbReference type="EMBL" id="KI911139">
    <property type="protein sequence ID" value="ETS06539.1"/>
    <property type="molecule type" value="Genomic_DNA"/>
</dbReference>
<dbReference type="SUPFAM" id="SSF51556">
    <property type="entry name" value="Metallo-dependent hydrolases"/>
    <property type="match status" value="1"/>
</dbReference>
<dbReference type="GO" id="GO:0005737">
    <property type="term" value="C:cytoplasm"/>
    <property type="evidence" value="ECO:0007669"/>
    <property type="project" value="TreeGrafter"/>
</dbReference>
<dbReference type="Pfam" id="PF01979">
    <property type="entry name" value="Amidohydro_1"/>
    <property type="match status" value="1"/>
</dbReference>
<dbReference type="AlphaFoldDB" id="A0A024SK99"/>
<sequence length="1060" mass="115847">MACLYSNGLYYEARELTHPGLVLGYCTSMTGGSTRPGRRDLRLGSWHCDSPCSFGGSNTTSYYHISHRMDEATEQKRLRSQEPPPYEVPAYPRRPPHRRPFARSIVSIRTGLSFVVAASVLWLCYAVDRQYRTRRHEDGDASPQLLQRYEEALVQCRELERIPGRPQPGLRRSNPRWTPTNGQAATIVLKNATLFDGEAFLPYAVDIVFSKGLVEAFHKTADNTAIEGDGVVELDVQGRYVTPGLVDMHSHHFLTPWPGTEVGDDTNEMNPDTKAFTPMVHVLDALKPYDEAATLILSGGVTSSLIIPGSANLIAGEGVPVKNALYSGEHSEPVVEDLLLERGVPTGDRRRYMKFAFGENPKSVWGYTRLGNGWHLREHLQRAKELKEKQDDYCAAILKAQSWHDNHKAGLIRQSGKFPFQLELESTVAILRGQVIVQNHNYEPEDLETMLRISHEFGYRVAGFHHATEAWQVPNLLKEEGDNVTVAIFAEFSLYKQEAYSPNLYAGHILDKNGIPVAYKSDHVIGMTSAKYLASQAAIGYSFKLPEEKALQAVTSIPAKAIDLDFRIGYCRPGFDADIVVWDSHPLSNGATPLQVFIDGQAQLDESRVKQSMGTTFTAAHTGNEPPVIKPQIRYEVEDEQKTTICSQAYEPGQSFIVDGIQKAFVDNYPELAASLAQVDDEPLKLIVEDGEISCLGSAAMCAGAVSNFEVKGKKALRLSLRNGHVLPGLTAVTRALGLTEIATLDGTGDGQASNQKIGDPESLVHAKYGLWLDGKEFARARLGGVTRAISAPLGDASGFVQGVSVEFLTSGKKSLTKGGIVQGDVALHLNLGDATKSSEGSVSNGIRNLRKMLEDGKGKHNETVYGRVAAGSLPLVVQCNNKYDMGQLLLVKEDFPETNIVILGGKEAPYVAKELAAANISVILTENRPAPDAFRDKDAVVGPPLTRSIASYLKEAGVTFALAIYEPSMPVDYRIHDLGPEAGWAAKYAHLSQEETVRLVTSNVESILGLEKSKDLVVFEGTPLSYGASVVLSFHADAATGKLEVSTCFPREDEVGSIL</sequence>
<evidence type="ECO:0000259" key="2">
    <source>
        <dbReference type="Pfam" id="PF01979"/>
    </source>
</evidence>
<dbReference type="Gene3D" id="3.20.20.140">
    <property type="entry name" value="Metal-dependent hydrolases"/>
    <property type="match status" value="2"/>
</dbReference>
<name>A0A024SK99_HYPJR</name>
<dbReference type="InterPro" id="IPR032466">
    <property type="entry name" value="Metal_Hydrolase"/>
</dbReference>
<dbReference type="GO" id="GO:0006145">
    <property type="term" value="P:purine nucleobase catabolic process"/>
    <property type="evidence" value="ECO:0007669"/>
    <property type="project" value="TreeGrafter"/>
</dbReference>
<feature type="region of interest" description="Disordered" evidence="1">
    <location>
        <begin position="72"/>
        <end position="94"/>
    </location>
</feature>
<organism evidence="3 4">
    <name type="scientific">Hypocrea jecorina (strain ATCC 56765 / BCRC 32924 / NRRL 11460 / Rut C-30)</name>
    <name type="common">Trichoderma reesei</name>
    <dbReference type="NCBI Taxonomy" id="1344414"/>
    <lineage>
        <taxon>Eukaryota</taxon>
        <taxon>Fungi</taxon>
        <taxon>Dikarya</taxon>
        <taxon>Ascomycota</taxon>
        <taxon>Pezizomycotina</taxon>
        <taxon>Sordariomycetes</taxon>
        <taxon>Hypocreomycetidae</taxon>
        <taxon>Hypocreales</taxon>
        <taxon>Hypocreaceae</taxon>
        <taxon>Trichoderma</taxon>
    </lineage>
</organism>
<reference evidence="4" key="1">
    <citation type="journal article" date="2013" name="Ind. Biotechnol.">
        <title>Comparative genomics analysis of Trichoderma reesei strains.</title>
        <authorList>
            <person name="Koike H."/>
            <person name="Aerts A."/>
            <person name="LaButti K."/>
            <person name="Grigoriev I.V."/>
            <person name="Baker S.E."/>
        </authorList>
    </citation>
    <scope>NUCLEOTIDE SEQUENCE [LARGE SCALE GENOMIC DNA]</scope>
    <source>
        <strain evidence="4">ATCC 56765 / BCRC 32924 / NRRL 11460 / Rut C-30</strain>
    </source>
</reference>
<evidence type="ECO:0000256" key="1">
    <source>
        <dbReference type="SAM" id="MobiDB-lite"/>
    </source>
</evidence>
<dbReference type="InterPro" id="IPR011059">
    <property type="entry name" value="Metal-dep_hydrolase_composite"/>
</dbReference>
<feature type="domain" description="Amidohydrolase-related" evidence="2">
    <location>
        <begin position="476"/>
        <end position="601"/>
    </location>
</feature>
<accession>A0A024SK99</accession>
<evidence type="ECO:0000313" key="4">
    <source>
        <dbReference type="Proteomes" id="UP000024376"/>
    </source>
</evidence>
<dbReference type="HOGENOM" id="CLU_006273_0_0_1"/>
<dbReference type="InterPro" id="IPR006680">
    <property type="entry name" value="Amidohydro-rel"/>
</dbReference>
<protein>
    <recommendedName>
        <fullName evidence="2">Amidohydrolase-related domain-containing protein</fullName>
    </recommendedName>
</protein>
<proteinExistence type="predicted"/>
<dbReference type="GO" id="GO:0004038">
    <property type="term" value="F:allantoinase activity"/>
    <property type="evidence" value="ECO:0007669"/>
    <property type="project" value="TreeGrafter"/>
</dbReference>
<dbReference type="InterPro" id="IPR050138">
    <property type="entry name" value="DHOase/Allantoinase_Hydrolase"/>
</dbReference>
<dbReference type="Proteomes" id="UP000024376">
    <property type="component" value="Unassembled WGS sequence"/>
</dbReference>
<dbReference type="OrthoDB" id="10258955at2759"/>